<gene>
    <name evidence="2" type="ORF">KCH_57540</name>
</gene>
<name>A0A066YWI5_9ACTN</name>
<reference evidence="2 3" key="1">
    <citation type="submission" date="2014-05" db="EMBL/GenBank/DDBJ databases">
        <title>Draft Genome Sequence of Kitasatospora cheerisanensis KCTC 2395.</title>
        <authorList>
            <person name="Nam D.H."/>
        </authorList>
    </citation>
    <scope>NUCLEOTIDE SEQUENCE [LARGE SCALE GENOMIC DNA]</scope>
    <source>
        <strain evidence="2 3">KCTC 2395</strain>
    </source>
</reference>
<dbReference type="HOGENOM" id="CLU_3311233_0_0_11"/>
<sequence length="39" mass="4234">MRKNTASGCPTAVRRPVCPVEKPNKKRPRPQLIAGASAF</sequence>
<protein>
    <submittedName>
        <fullName evidence="2">Uncharacterized protein</fullName>
    </submittedName>
</protein>
<feature type="region of interest" description="Disordered" evidence="1">
    <location>
        <begin position="1"/>
        <end position="39"/>
    </location>
</feature>
<evidence type="ECO:0000313" key="3">
    <source>
        <dbReference type="Proteomes" id="UP000027178"/>
    </source>
</evidence>
<organism evidence="2 3">
    <name type="scientific">Kitasatospora cheerisanensis KCTC 2395</name>
    <dbReference type="NCBI Taxonomy" id="1348663"/>
    <lineage>
        <taxon>Bacteria</taxon>
        <taxon>Bacillati</taxon>
        <taxon>Actinomycetota</taxon>
        <taxon>Actinomycetes</taxon>
        <taxon>Kitasatosporales</taxon>
        <taxon>Streptomycetaceae</taxon>
        <taxon>Kitasatospora</taxon>
    </lineage>
</organism>
<accession>A0A066YWI5</accession>
<proteinExistence type="predicted"/>
<dbReference type="PATRIC" id="fig|1348663.4.peg.5570"/>
<evidence type="ECO:0000256" key="1">
    <source>
        <dbReference type="SAM" id="MobiDB-lite"/>
    </source>
</evidence>
<keyword evidence="3" id="KW-1185">Reference proteome</keyword>
<dbReference type="EMBL" id="JNBY01000108">
    <property type="protein sequence ID" value="KDN82461.1"/>
    <property type="molecule type" value="Genomic_DNA"/>
</dbReference>
<dbReference type="Proteomes" id="UP000027178">
    <property type="component" value="Unassembled WGS sequence"/>
</dbReference>
<comment type="caution">
    <text evidence="2">The sequence shown here is derived from an EMBL/GenBank/DDBJ whole genome shotgun (WGS) entry which is preliminary data.</text>
</comment>
<dbReference type="AlphaFoldDB" id="A0A066YWI5"/>
<evidence type="ECO:0000313" key="2">
    <source>
        <dbReference type="EMBL" id="KDN82461.1"/>
    </source>
</evidence>